<dbReference type="InterPro" id="IPR052905">
    <property type="entry name" value="LD-transpeptidase_YkuD-like"/>
</dbReference>
<feature type="active site" description="Proton donor/acceptor" evidence="7">
    <location>
        <position position="446"/>
    </location>
</feature>
<dbReference type="Proteomes" id="UP001155483">
    <property type="component" value="Unassembled WGS sequence"/>
</dbReference>
<keyword evidence="6 7" id="KW-0961">Cell wall biogenesis/degradation</keyword>
<evidence type="ECO:0000259" key="10">
    <source>
        <dbReference type="PROSITE" id="PS52029"/>
    </source>
</evidence>
<keyword evidence="3" id="KW-0808">Transferase</keyword>
<dbReference type="AlphaFoldDB" id="A0A9X2XS89"/>
<dbReference type="GO" id="GO:0071555">
    <property type="term" value="P:cell wall organization"/>
    <property type="evidence" value="ECO:0007669"/>
    <property type="project" value="UniProtKB-UniRule"/>
</dbReference>
<proteinExistence type="inferred from homology"/>
<dbReference type="InterPro" id="IPR036365">
    <property type="entry name" value="PGBD-like_sf"/>
</dbReference>
<dbReference type="InterPro" id="IPR038063">
    <property type="entry name" value="Transpep_catalytic_dom"/>
</dbReference>
<evidence type="ECO:0000313" key="12">
    <source>
        <dbReference type="Proteomes" id="UP001155483"/>
    </source>
</evidence>
<evidence type="ECO:0000256" key="6">
    <source>
        <dbReference type="ARBA" id="ARBA00023316"/>
    </source>
</evidence>
<dbReference type="PROSITE" id="PS52029">
    <property type="entry name" value="LD_TPASE"/>
    <property type="match status" value="1"/>
</dbReference>
<comment type="similarity">
    <text evidence="2">Belongs to the YkuD family.</text>
</comment>
<dbReference type="CDD" id="cd16913">
    <property type="entry name" value="YkuD_like"/>
    <property type="match status" value="1"/>
</dbReference>
<feature type="signal peptide" evidence="9">
    <location>
        <begin position="1"/>
        <end position="17"/>
    </location>
</feature>
<dbReference type="InterPro" id="IPR005490">
    <property type="entry name" value="LD_TPept_cat_dom"/>
</dbReference>
<protein>
    <submittedName>
        <fullName evidence="11">L,D-transpeptidase family protein</fullName>
    </submittedName>
</protein>
<reference evidence="11" key="2">
    <citation type="submission" date="2023-04" db="EMBL/GenBank/DDBJ databases">
        <title>Paracnuella aquatica gen. nov., sp. nov., a member of the family Chitinophagaceae isolated from a hot spring.</title>
        <authorList>
            <person name="Wang C."/>
        </authorList>
    </citation>
    <scope>NUCLEOTIDE SEQUENCE</scope>
    <source>
        <strain evidence="11">LB-8</strain>
    </source>
</reference>
<dbReference type="GO" id="GO:0004180">
    <property type="term" value="F:carboxypeptidase activity"/>
    <property type="evidence" value="ECO:0007669"/>
    <property type="project" value="UniProtKB-ARBA"/>
</dbReference>
<keyword evidence="5 7" id="KW-0573">Peptidoglycan synthesis</keyword>
<dbReference type="PANTHER" id="PTHR41533:SF2">
    <property type="entry name" value="BLR7131 PROTEIN"/>
    <property type="match status" value="1"/>
</dbReference>
<dbReference type="SUPFAM" id="SSF141523">
    <property type="entry name" value="L,D-transpeptidase catalytic domain-like"/>
    <property type="match status" value="1"/>
</dbReference>
<evidence type="ECO:0000256" key="4">
    <source>
        <dbReference type="ARBA" id="ARBA00022960"/>
    </source>
</evidence>
<evidence type="ECO:0000256" key="3">
    <source>
        <dbReference type="ARBA" id="ARBA00022679"/>
    </source>
</evidence>
<dbReference type="GO" id="GO:0008360">
    <property type="term" value="P:regulation of cell shape"/>
    <property type="evidence" value="ECO:0007669"/>
    <property type="project" value="UniProtKB-UniRule"/>
</dbReference>
<keyword evidence="4 7" id="KW-0133">Cell shape</keyword>
<dbReference type="PROSITE" id="PS51257">
    <property type="entry name" value="PROKAR_LIPOPROTEIN"/>
    <property type="match status" value="1"/>
</dbReference>
<dbReference type="Pfam" id="PF20142">
    <property type="entry name" value="Scaffold"/>
    <property type="match status" value="1"/>
</dbReference>
<dbReference type="InterPro" id="IPR036366">
    <property type="entry name" value="PGBDSf"/>
</dbReference>
<comment type="caution">
    <text evidence="11">The sequence shown here is derived from an EMBL/GenBank/DDBJ whole genome shotgun (WGS) entry which is preliminary data.</text>
</comment>
<dbReference type="InterPro" id="IPR045380">
    <property type="entry name" value="LD_TPept_scaffold_dom"/>
</dbReference>
<feature type="active site" description="Nucleophile" evidence="7">
    <location>
        <position position="465"/>
    </location>
</feature>
<dbReference type="PANTHER" id="PTHR41533">
    <property type="entry name" value="L,D-TRANSPEPTIDASE HI_1667-RELATED"/>
    <property type="match status" value="1"/>
</dbReference>
<reference evidence="11" key="1">
    <citation type="submission" date="2022-09" db="EMBL/GenBank/DDBJ databases">
        <authorList>
            <person name="Yuan C."/>
            <person name="Ke Z."/>
        </authorList>
    </citation>
    <scope>NUCLEOTIDE SEQUENCE</scope>
    <source>
        <strain evidence="11">LB-8</strain>
    </source>
</reference>
<organism evidence="11 12">
    <name type="scientific">Paraflavisolibacter caeni</name>
    <dbReference type="NCBI Taxonomy" id="2982496"/>
    <lineage>
        <taxon>Bacteria</taxon>
        <taxon>Pseudomonadati</taxon>
        <taxon>Bacteroidota</taxon>
        <taxon>Chitinophagia</taxon>
        <taxon>Chitinophagales</taxon>
        <taxon>Chitinophagaceae</taxon>
        <taxon>Paraflavisolibacter</taxon>
    </lineage>
</organism>
<keyword evidence="12" id="KW-1185">Reference proteome</keyword>
<name>A0A9X2XS89_9BACT</name>
<feature type="domain" description="L,D-TPase catalytic" evidence="10">
    <location>
        <begin position="331"/>
        <end position="491"/>
    </location>
</feature>
<feature type="region of interest" description="Disordered" evidence="8">
    <location>
        <begin position="23"/>
        <end position="42"/>
    </location>
</feature>
<comment type="pathway">
    <text evidence="1 7">Cell wall biogenesis; peptidoglycan biosynthesis.</text>
</comment>
<dbReference type="Gene3D" id="2.40.440.10">
    <property type="entry name" value="L,D-transpeptidase catalytic domain-like"/>
    <property type="match status" value="1"/>
</dbReference>
<dbReference type="Gene3D" id="1.10.101.10">
    <property type="entry name" value="PGBD-like superfamily/PGBD"/>
    <property type="match status" value="1"/>
</dbReference>
<evidence type="ECO:0000313" key="11">
    <source>
        <dbReference type="EMBL" id="MCU7547695.1"/>
    </source>
</evidence>
<evidence type="ECO:0000256" key="1">
    <source>
        <dbReference type="ARBA" id="ARBA00004752"/>
    </source>
</evidence>
<dbReference type="GO" id="GO:0016740">
    <property type="term" value="F:transferase activity"/>
    <property type="evidence" value="ECO:0007669"/>
    <property type="project" value="UniProtKB-KW"/>
</dbReference>
<evidence type="ECO:0000256" key="7">
    <source>
        <dbReference type="PROSITE-ProRule" id="PRU01373"/>
    </source>
</evidence>
<gene>
    <name evidence="11" type="ORF">OCK74_01155</name>
</gene>
<evidence type="ECO:0000256" key="9">
    <source>
        <dbReference type="SAM" id="SignalP"/>
    </source>
</evidence>
<feature type="chain" id="PRO_5040899317" evidence="9">
    <location>
        <begin position="18"/>
        <end position="544"/>
    </location>
</feature>
<evidence type="ECO:0000256" key="5">
    <source>
        <dbReference type="ARBA" id="ARBA00022984"/>
    </source>
</evidence>
<dbReference type="SUPFAM" id="SSF47090">
    <property type="entry name" value="PGBD-like"/>
    <property type="match status" value="1"/>
</dbReference>
<evidence type="ECO:0000256" key="8">
    <source>
        <dbReference type="SAM" id="MobiDB-lite"/>
    </source>
</evidence>
<sequence>MKYIFIYLVMICSLAVACGNAQDSDDDENGSGNEIKNVSSRNRSINKSNSYSDLFMDSSTVEAFITKKKIPDSVARRIRSFYNTRNYQYAWFTSEGLTEQARGFWSLHEYHTSEFKDSVLLNKELQRKMDALTVEEDLAVNTSNKSIQQIEITLTQHFIHYVEAAYPDGYVKRKEMERFVPYQKVKAIYLADSLLNKKHKDNKYFEDVHPPYRKLKEQLAKYTEIVKNGGWPMIPETQKKLKKGDSAKVITAIKKRLHITGELPGTDTSRMFNDTLEMAVKDFQLRHGFKNTGIITAVLIKEMNIPADLRLKQLLMNMGRMRWLPSEPAGALMLVNIPEFMLHAYEGNQRVFDMAVVVGKEGHNTTMFTGDLNQIVFSPYWNVPESIVKDEIIPALAKNPSYLTSQNMEIVKQTGEYPVIRQLPGPNNALGKVKFLFPNNYNIYFHDTPSKSLFEQSKRAYSHGCIRLSDPEKMANYLLRNQPEWTPDKIFEAMNAEEEKYVKLKNPVPVVITYLTAWVDDDGKLNFREDIYKHDQKLEEKMFQ</sequence>
<dbReference type="Pfam" id="PF03734">
    <property type="entry name" value="YkuD"/>
    <property type="match status" value="1"/>
</dbReference>
<accession>A0A9X2XS89</accession>
<evidence type="ECO:0000256" key="2">
    <source>
        <dbReference type="ARBA" id="ARBA00005992"/>
    </source>
</evidence>
<dbReference type="RefSeq" id="WP_279295141.1">
    <property type="nucleotide sequence ID" value="NZ_JAOTIF010000001.1"/>
</dbReference>
<dbReference type="EMBL" id="JAOTIF010000001">
    <property type="protein sequence ID" value="MCU7547695.1"/>
    <property type="molecule type" value="Genomic_DNA"/>
</dbReference>
<dbReference type="GO" id="GO:0009252">
    <property type="term" value="P:peptidoglycan biosynthetic process"/>
    <property type="evidence" value="ECO:0007669"/>
    <property type="project" value="UniProtKB-KW"/>
</dbReference>
<keyword evidence="9" id="KW-0732">Signal</keyword>